<gene>
    <name evidence="2" type="ORF">BBK36DRAFT_1139374</name>
</gene>
<dbReference type="EMBL" id="KZ680210">
    <property type="protein sequence ID" value="PTB67850.1"/>
    <property type="molecule type" value="Genomic_DNA"/>
</dbReference>
<evidence type="ECO:0000256" key="1">
    <source>
        <dbReference type="SAM" id="MobiDB-lite"/>
    </source>
</evidence>
<protein>
    <submittedName>
        <fullName evidence="2">Uncharacterized protein</fullName>
    </submittedName>
</protein>
<dbReference type="AlphaFoldDB" id="A0A2T4BET6"/>
<feature type="region of interest" description="Disordered" evidence="1">
    <location>
        <begin position="138"/>
        <end position="167"/>
    </location>
</feature>
<dbReference type="Proteomes" id="UP000241546">
    <property type="component" value="Unassembled WGS sequence"/>
</dbReference>
<evidence type="ECO:0000313" key="2">
    <source>
        <dbReference type="EMBL" id="PTB67850.1"/>
    </source>
</evidence>
<organism evidence="2 3">
    <name type="scientific">Trichoderma citrinoviride</name>
    <dbReference type="NCBI Taxonomy" id="58853"/>
    <lineage>
        <taxon>Eukaryota</taxon>
        <taxon>Fungi</taxon>
        <taxon>Dikarya</taxon>
        <taxon>Ascomycota</taxon>
        <taxon>Pezizomycotina</taxon>
        <taxon>Sordariomycetes</taxon>
        <taxon>Hypocreomycetidae</taxon>
        <taxon>Hypocreales</taxon>
        <taxon>Hypocreaceae</taxon>
        <taxon>Trichoderma</taxon>
    </lineage>
</organism>
<name>A0A2T4BET6_9HYPO</name>
<reference evidence="3" key="1">
    <citation type="submission" date="2016-07" db="EMBL/GenBank/DDBJ databases">
        <title>Multiple horizontal gene transfer events from other fungi enriched the ability of initially mycotrophic Trichoderma (Ascomycota) to feed on dead plant biomass.</title>
        <authorList>
            <consortium name="DOE Joint Genome Institute"/>
            <person name="Atanasova L."/>
            <person name="Chenthamara K."/>
            <person name="Zhang J."/>
            <person name="Grujic M."/>
            <person name="Henrissat B."/>
            <person name="Kuo A."/>
            <person name="Aerts A."/>
            <person name="Salamov A."/>
            <person name="Lipzen A."/>
            <person name="Labutti K."/>
            <person name="Barry K."/>
            <person name="Miao Y."/>
            <person name="Rahimi M.J."/>
            <person name="Shen Q."/>
            <person name="Grigoriev I.V."/>
            <person name="Kubicek C.P."/>
            <person name="Druzhinina I.S."/>
        </authorList>
    </citation>
    <scope>NUCLEOTIDE SEQUENCE [LARGE SCALE GENOMIC DNA]</scope>
    <source>
        <strain evidence="3">TUCIM 6016</strain>
    </source>
</reference>
<evidence type="ECO:0000313" key="3">
    <source>
        <dbReference type="Proteomes" id="UP000241546"/>
    </source>
</evidence>
<feature type="compositionally biased region" description="Basic and acidic residues" evidence="1">
    <location>
        <begin position="111"/>
        <end position="124"/>
    </location>
</feature>
<proteinExistence type="predicted"/>
<feature type="region of interest" description="Disordered" evidence="1">
    <location>
        <begin position="111"/>
        <end position="130"/>
    </location>
</feature>
<accession>A0A2T4BET6</accession>
<sequence>MHLDGYLDGALSPSCSYDSERQRRQSRALPTLMDAWVCGAFAWEAFKRLQRSDADGERGPGSVIGSRATWWFTYRLLQQRYKERDKARRPQTETEIARTASEDAQAVIDPRIPDRGWSDDETVGRRRRRGGVVEKKLWKRQEGGRAAKKKTKQTTRQSASAQGAMPQSAAACSYRYLGEAMQLIALHLTSAQSRQSDAGQLRSGR</sequence>
<keyword evidence="3" id="KW-1185">Reference proteome</keyword>
<dbReference type="RefSeq" id="XP_024751170.1">
    <property type="nucleotide sequence ID" value="XM_024893308.1"/>
</dbReference>
<dbReference type="GeneID" id="36601426"/>